<comment type="caution">
    <text evidence="2">The sequence shown here is derived from an EMBL/GenBank/DDBJ whole genome shotgun (WGS) entry which is preliminary data.</text>
</comment>
<feature type="non-terminal residue" evidence="2">
    <location>
        <position position="235"/>
    </location>
</feature>
<organism evidence="2 3">
    <name type="scientific">Brassica rapa subsp. trilocularis</name>
    <dbReference type="NCBI Taxonomy" id="1813537"/>
    <lineage>
        <taxon>Eukaryota</taxon>
        <taxon>Viridiplantae</taxon>
        <taxon>Streptophyta</taxon>
        <taxon>Embryophyta</taxon>
        <taxon>Tracheophyta</taxon>
        <taxon>Spermatophyta</taxon>
        <taxon>Magnoliopsida</taxon>
        <taxon>eudicotyledons</taxon>
        <taxon>Gunneridae</taxon>
        <taxon>Pentapetalae</taxon>
        <taxon>rosids</taxon>
        <taxon>malvids</taxon>
        <taxon>Brassicales</taxon>
        <taxon>Brassicaceae</taxon>
        <taxon>Brassiceae</taxon>
        <taxon>Brassica</taxon>
    </lineage>
</organism>
<reference evidence="2 3" key="1">
    <citation type="submission" date="2021-03" db="EMBL/GenBank/DDBJ databases">
        <authorList>
            <person name="King G.J."/>
            <person name="Bancroft I."/>
            <person name="Baten A."/>
            <person name="Bloomfield J."/>
            <person name="Borpatragohain P."/>
            <person name="He Z."/>
            <person name="Irish N."/>
            <person name="Irwin J."/>
            <person name="Liu K."/>
            <person name="Mauleon R.P."/>
            <person name="Moore J."/>
            <person name="Morris R."/>
            <person name="Ostergaard L."/>
            <person name="Wang B."/>
            <person name="Wells R."/>
        </authorList>
    </citation>
    <scope>NUCLEOTIDE SEQUENCE [LARGE SCALE GENOMIC DNA]</scope>
    <source>
        <strain evidence="2">R-o-18</strain>
        <tissue evidence="2">Leaf</tissue>
    </source>
</reference>
<feature type="transmembrane region" description="Helical" evidence="1">
    <location>
        <begin position="76"/>
        <end position="97"/>
    </location>
</feature>
<keyword evidence="3" id="KW-1185">Reference proteome</keyword>
<keyword evidence="1" id="KW-0812">Transmembrane</keyword>
<evidence type="ECO:0000313" key="2">
    <source>
        <dbReference type="EMBL" id="KAG5410586.1"/>
    </source>
</evidence>
<accession>A0ABQ7NKB5</accession>
<evidence type="ECO:0000313" key="3">
    <source>
        <dbReference type="Proteomes" id="UP000823674"/>
    </source>
</evidence>
<protein>
    <submittedName>
        <fullName evidence="2">Uncharacterized protein</fullName>
    </submittedName>
</protein>
<sequence length="235" mass="25939">MKINWNEGITILHLKIWYCTLPRITFLLQCDPIFHLFSDLMEHSPNVLFSLLVLFEEHPQFVGKVGLLEWTLLRKLSITFSLAHLFRFFATFLFLFLKVLPIGILSTSIGSGASSEYVLVVSGGLAEGFNCDLSALIRALSIFGICTRNVRGARRSMGIGGFRSTTVSVCRSMLIHKGLGGCRCLAANSSWVMILTALHSATDSKCVSVDRCPKSGVGRHQCDPPKLIELSNSKS</sequence>
<keyword evidence="1" id="KW-1133">Transmembrane helix</keyword>
<dbReference type="Proteomes" id="UP000823674">
    <property type="component" value="Chromosome A02"/>
</dbReference>
<name>A0ABQ7NKB5_BRACM</name>
<evidence type="ECO:0000256" key="1">
    <source>
        <dbReference type="SAM" id="Phobius"/>
    </source>
</evidence>
<proteinExistence type="predicted"/>
<gene>
    <name evidence="2" type="primary">A02g506320.1_BraROA</name>
    <name evidence="2" type="ORF">IGI04_006905</name>
</gene>
<dbReference type="EMBL" id="JADBGQ010000002">
    <property type="protein sequence ID" value="KAG5410586.1"/>
    <property type="molecule type" value="Genomic_DNA"/>
</dbReference>
<keyword evidence="1" id="KW-0472">Membrane</keyword>